<organism evidence="8 9">
    <name type="scientific">Candidatus Blautia faecigallinarum</name>
    <dbReference type="NCBI Taxonomy" id="2838488"/>
    <lineage>
        <taxon>Bacteria</taxon>
        <taxon>Bacillati</taxon>
        <taxon>Bacillota</taxon>
        <taxon>Clostridia</taxon>
        <taxon>Lachnospirales</taxon>
        <taxon>Lachnospiraceae</taxon>
        <taxon>Blautia</taxon>
    </lineage>
</organism>
<name>A0A9D2ISD8_9FIRM</name>
<sequence>MNEILEFFTRAMGENLWAAPLLSLAAGLVTSFTPCSLATVPMLLACVGATKADPRKAFRLSLAMAGGMAVTFGIFGSVASAIGHMMHEAGHWWTAFMGILMILMSLQVFGAVNIIPHIHISEKMTKKGYVGAFLTGAVGGVFASHCAIPVMVALLALVAELGRNAWWGILLMVLYALGHSVLLLLTGIGYSYVEKAASNPSCAAAGKWLRRILGIIILAVGLLLLFGDK</sequence>
<comment type="caution">
    <text evidence="8">The sequence shown here is derived from an EMBL/GenBank/DDBJ whole genome shotgun (WGS) entry which is preliminary data.</text>
</comment>
<dbReference type="GO" id="GO:0017004">
    <property type="term" value="P:cytochrome complex assembly"/>
    <property type="evidence" value="ECO:0007669"/>
    <property type="project" value="InterPro"/>
</dbReference>
<gene>
    <name evidence="8" type="ORF">IAA21_02665</name>
</gene>
<feature type="domain" description="Cytochrome C biogenesis protein transmembrane" evidence="7">
    <location>
        <begin position="18"/>
        <end position="225"/>
    </location>
</feature>
<proteinExistence type="inferred from homology"/>
<evidence type="ECO:0000256" key="2">
    <source>
        <dbReference type="ARBA" id="ARBA00006143"/>
    </source>
</evidence>
<evidence type="ECO:0000256" key="1">
    <source>
        <dbReference type="ARBA" id="ARBA00004141"/>
    </source>
</evidence>
<evidence type="ECO:0000313" key="8">
    <source>
        <dbReference type="EMBL" id="HIZ21688.1"/>
    </source>
</evidence>
<feature type="transmembrane region" description="Helical" evidence="6">
    <location>
        <begin position="92"/>
        <end position="116"/>
    </location>
</feature>
<evidence type="ECO:0000256" key="4">
    <source>
        <dbReference type="ARBA" id="ARBA00022989"/>
    </source>
</evidence>
<dbReference type="PANTHER" id="PTHR31272:SF6">
    <property type="entry name" value="CYTOCHROME C-TYPE BIOGENESIS CCDA-LIKE CHLOROPLASTIC PROTEIN"/>
    <property type="match status" value="1"/>
</dbReference>
<evidence type="ECO:0000259" key="7">
    <source>
        <dbReference type="Pfam" id="PF02683"/>
    </source>
</evidence>
<comment type="similarity">
    <text evidence="2">Belongs to the DsbD family.</text>
</comment>
<feature type="transmembrane region" description="Helical" evidence="6">
    <location>
        <begin position="208"/>
        <end position="227"/>
    </location>
</feature>
<evidence type="ECO:0000313" key="9">
    <source>
        <dbReference type="Proteomes" id="UP000824041"/>
    </source>
</evidence>
<keyword evidence="4 6" id="KW-1133">Transmembrane helix</keyword>
<accession>A0A9D2ISD8</accession>
<evidence type="ECO:0000256" key="5">
    <source>
        <dbReference type="ARBA" id="ARBA00023136"/>
    </source>
</evidence>
<keyword evidence="5 6" id="KW-0472">Membrane</keyword>
<feature type="transmembrane region" description="Helical" evidence="6">
    <location>
        <begin position="165"/>
        <end position="188"/>
    </location>
</feature>
<dbReference type="InterPro" id="IPR051790">
    <property type="entry name" value="Cytochrome_c-biogenesis_DsbD"/>
</dbReference>
<evidence type="ECO:0000256" key="6">
    <source>
        <dbReference type="SAM" id="Phobius"/>
    </source>
</evidence>
<dbReference type="PANTHER" id="PTHR31272">
    <property type="entry name" value="CYTOCHROME C-TYPE BIOGENESIS PROTEIN HI_1454-RELATED"/>
    <property type="match status" value="1"/>
</dbReference>
<feature type="transmembrane region" description="Helical" evidence="6">
    <location>
        <begin position="20"/>
        <end position="48"/>
    </location>
</feature>
<feature type="transmembrane region" description="Helical" evidence="6">
    <location>
        <begin position="60"/>
        <end position="86"/>
    </location>
</feature>
<comment type="subcellular location">
    <subcellularLocation>
        <location evidence="1">Membrane</location>
        <topology evidence="1">Multi-pass membrane protein</topology>
    </subcellularLocation>
</comment>
<dbReference type="EMBL" id="DXBU01000032">
    <property type="protein sequence ID" value="HIZ21688.1"/>
    <property type="molecule type" value="Genomic_DNA"/>
</dbReference>
<reference evidence="8" key="2">
    <citation type="submission" date="2021-04" db="EMBL/GenBank/DDBJ databases">
        <authorList>
            <person name="Gilroy R."/>
        </authorList>
    </citation>
    <scope>NUCLEOTIDE SEQUENCE</scope>
    <source>
        <strain evidence="8">14324</strain>
    </source>
</reference>
<dbReference type="InterPro" id="IPR003834">
    <property type="entry name" value="Cyt_c_assmbl_TM_dom"/>
</dbReference>
<dbReference type="Proteomes" id="UP000824041">
    <property type="component" value="Unassembled WGS sequence"/>
</dbReference>
<keyword evidence="3 6" id="KW-0812">Transmembrane</keyword>
<reference evidence="8" key="1">
    <citation type="journal article" date="2021" name="PeerJ">
        <title>Extensive microbial diversity within the chicken gut microbiome revealed by metagenomics and culture.</title>
        <authorList>
            <person name="Gilroy R."/>
            <person name="Ravi A."/>
            <person name="Getino M."/>
            <person name="Pursley I."/>
            <person name="Horton D.L."/>
            <person name="Alikhan N.F."/>
            <person name="Baker D."/>
            <person name="Gharbi K."/>
            <person name="Hall N."/>
            <person name="Watson M."/>
            <person name="Adriaenssens E.M."/>
            <person name="Foster-Nyarko E."/>
            <person name="Jarju S."/>
            <person name="Secka A."/>
            <person name="Antonio M."/>
            <person name="Oren A."/>
            <person name="Chaudhuri R.R."/>
            <person name="La Ragione R."/>
            <person name="Hildebrand F."/>
            <person name="Pallen M.J."/>
        </authorList>
    </citation>
    <scope>NUCLEOTIDE SEQUENCE</scope>
    <source>
        <strain evidence="8">14324</strain>
    </source>
</reference>
<feature type="transmembrane region" description="Helical" evidence="6">
    <location>
        <begin position="128"/>
        <end position="159"/>
    </location>
</feature>
<dbReference type="Pfam" id="PF02683">
    <property type="entry name" value="DsbD_TM"/>
    <property type="match status" value="1"/>
</dbReference>
<evidence type="ECO:0000256" key="3">
    <source>
        <dbReference type="ARBA" id="ARBA00022692"/>
    </source>
</evidence>
<dbReference type="GO" id="GO:0016020">
    <property type="term" value="C:membrane"/>
    <property type="evidence" value="ECO:0007669"/>
    <property type="project" value="UniProtKB-SubCell"/>
</dbReference>
<protein>
    <submittedName>
        <fullName evidence="8">Sulfite exporter TauE/SafE family protein</fullName>
    </submittedName>
</protein>
<dbReference type="AlphaFoldDB" id="A0A9D2ISD8"/>